<dbReference type="CDD" id="cd17906">
    <property type="entry name" value="CheX"/>
    <property type="match status" value="1"/>
</dbReference>
<dbReference type="PANTHER" id="PTHR39452">
    <property type="entry name" value="CHEY-P PHOSPHATASE CHEX"/>
    <property type="match status" value="1"/>
</dbReference>
<dbReference type="AlphaFoldDB" id="A0A1H4CQR5"/>
<dbReference type="InterPro" id="IPR028976">
    <property type="entry name" value="CheC-like_sf"/>
</dbReference>
<dbReference type="Pfam" id="PF13690">
    <property type="entry name" value="CheX"/>
    <property type="match status" value="1"/>
</dbReference>
<reference evidence="3 4" key="1">
    <citation type="submission" date="2016-10" db="EMBL/GenBank/DDBJ databases">
        <authorList>
            <person name="de Groot N.N."/>
        </authorList>
    </citation>
    <scope>NUCLEOTIDE SEQUENCE [LARGE SCALE GENOMIC DNA]</scope>
    <source>
        <strain evidence="3 4">DSM 7343</strain>
    </source>
</reference>
<gene>
    <name evidence="3" type="ORF">SAMN05660420_02661</name>
</gene>
<organism evidence="3 4">
    <name type="scientific">Desulfuromusa kysingii</name>
    <dbReference type="NCBI Taxonomy" id="37625"/>
    <lineage>
        <taxon>Bacteria</taxon>
        <taxon>Pseudomonadati</taxon>
        <taxon>Thermodesulfobacteriota</taxon>
        <taxon>Desulfuromonadia</taxon>
        <taxon>Desulfuromonadales</taxon>
        <taxon>Geopsychrobacteraceae</taxon>
        <taxon>Desulfuromusa</taxon>
    </lineage>
</organism>
<dbReference type="OrthoDB" id="9790435at2"/>
<evidence type="ECO:0000313" key="3">
    <source>
        <dbReference type="EMBL" id="SEA62442.1"/>
    </source>
</evidence>
<sequence length="152" mass="16540">MEFAKKIVETTEEIFSTMIFMDIASEPPFEEGKQVLGCHVSAMIGLTGSFSGMLGIHCPENVGLAISGAMLDMEIDEINADVKDALGEIANMAAGGIKERFAAENIDLELAIPTAISGKSYTISSPTKSNRLIIPFRVEQGRFFIEMKYNLN</sequence>
<accession>A0A1H4CQR5</accession>
<keyword evidence="4" id="KW-1185">Reference proteome</keyword>
<dbReference type="InterPro" id="IPR028051">
    <property type="entry name" value="CheX-like_dom"/>
</dbReference>
<dbReference type="Gene3D" id="3.40.1550.10">
    <property type="entry name" value="CheC-like"/>
    <property type="match status" value="1"/>
</dbReference>
<evidence type="ECO:0000259" key="2">
    <source>
        <dbReference type="Pfam" id="PF13690"/>
    </source>
</evidence>
<evidence type="ECO:0000256" key="1">
    <source>
        <dbReference type="ARBA" id="ARBA00022500"/>
    </source>
</evidence>
<dbReference type="GO" id="GO:0006935">
    <property type="term" value="P:chemotaxis"/>
    <property type="evidence" value="ECO:0007669"/>
    <property type="project" value="UniProtKB-KW"/>
</dbReference>
<dbReference type="InterPro" id="IPR038756">
    <property type="entry name" value="CheX-like"/>
</dbReference>
<dbReference type="STRING" id="37625.SAMN05660420_02661"/>
<dbReference type="SUPFAM" id="SSF103039">
    <property type="entry name" value="CheC-like"/>
    <property type="match status" value="1"/>
</dbReference>
<dbReference type="RefSeq" id="WP_092349524.1">
    <property type="nucleotide sequence ID" value="NZ_FNQN01000008.1"/>
</dbReference>
<protein>
    <submittedName>
        <fullName evidence="3">Chemotaxis protein CheX</fullName>
    </submittedName>
</protein>
<name>A0A1H4CQR5_9BACT</name>
<dbReference type="EMBL" id="FNQN01000008">
    <property type="protein sequence ID" value="SEA62442.1"/>
    <property type="molecule type" value="Genomic_DNA"/>
</dbReference>
<keyword evidence="1" id="KW-0145">Chemotaxis</keyword>
<dbReference type="PANTHER" id="PTHR39452:SF1">
    <property type="entry name" value="CHEY-P PHOSPHATASE CHEX"/>
    <property type="match status" value="1"/>
</dbReference>
<evidence type="ECO:0000313" key="4">
    <source>
        <dbReference type="Proteomes" id="UP000199409"/>
    </source>
</evidence>
<proteinExistence type="predicted"/>
<feature type="domain" description="Chemotaxis phosphatase CheX-like" evidence="2">
    <location>
        <begin position="40"/>
        <end position="136"/>
    </location>
</feature>
<dbReference type="Proteomes" id="UP000199409">
    <property type="component" value="Unassembled WGS sequence"/>
</dbReference>